<accession>A0A1S6GKT9</accession>
<geneLocation type="plasmid" evidence="1">
    <name>pCBMA213_2</name>
</geneLocation>
<organism evidence="1">
    <name type="scientific">Mycolicibacterium sp. CBMA 213</name>
    <dbReference type="NCBI Taxonomy" id="1968788"/>
    <lineage>
        <taxon>Bacteria</taxon>
        <taxon>Bacillati</taxon>
        <taxon>Actinomycetota</taxon>
        <taxon>Actinomycetes</taxon>
        <taxon>Mycobacteriales</taxon>
        <taxon>Mycobacteriaceae</taxon>
        <taxon>Mycolicibacterium</taxon>
    </lineage>
</organism>
<name>A0A1S6GKT9_9MYCO</name>
<proteinExistence type="predicted"/>
<dbReference type="AlphaFoldDB" id="A0A1S6GKT9"/>
<reference evidence="1" key="1">
    <citation type="submission" date="2016-12" db="EMBL/GenBank/DDBJ databases">
        <title>Complete plasmid sequence carrying type IV-like and type VII secretion systems from an atypical mycobacteria strain.</title>
        <authorList>
            <person name="Morgado S."/>
            <person name="Marin M."/>
            <person name="Fonseca E."/>
            <person name="Freitas F."/>
            <person name="Vicente A.C."/>
        </authorList>
    </citation>
    <scope>NUCLEOTIDE SEQUENCE</scope>
    <source>
        <strain evidence="1">CBMA 213</strain>
        <plasmid evidence="1">pCBMA213_2</plasmid>
    </source>
</reference>
<dbReference type="EMBL" id="KY349138">
    <property type="protein sequence ID" value="AQS22485.1"/>
    <property type="molecule type" value="Genomic_DNA"/>
</dbReference>
<dbReference type="RefSeq" id="WP_155909810.1">
    <property type="nucleotide sequence ID" value="NZ_KY349138.1"/>
</dbReference>
<sequence length="176" mass="20064">MPKTKTNDATTTLRTYHLAERLRGIASDTLYREFEGVRERKPIDGHHITVHQVAHTWGRSTHVRALTDAGQLVAEGEAETVHNIASLRSRIRTFQTAHLSWHHTDGRIVHSHTVIPSGTRFVAIGHAHYYELRSSYDLDTFNPIWHLFVDSQMQERRFAGPTGAADFLIDQYEGGR</sequence>
<evidence type="ECO:0000313" key="1">
    <source>
        <dbReference type="EMBL" id="AQS22485.1"/>
    </source>
</evidence>
<protein>
    <submittedName>
        <fullName evidence="1">Uncharacterized protein</fullName>
    </submittedName>
</protein>
<keyword evidence="1" id="KW-0614">Plasmid</keyword>
<gene>
    <name evidence="1" type="ORF">pCBMA213_2_00121</name>
</gene>